<dbReference type="EMBL" id="BGPR01002899">
    <property type="protein sequence ID" value="GBM80689.1"/>
    <property type="molecule type" value="Genomic_DNA"/>
</dbReference>
<accession>A0A4Y2ITW2</accession>
<gene>
    <name evidence="1" type="ORF">AVEN_137215_1</name>
</gene>
<dbReference type="AlphaFoldDB" id="A0A4Y2ITW2"/>
<reference evidence="1 2" key="1">
    <citation type="journal article" date="2019" name="Sci. Rep.">
        <title>Orb-weaving spider Araneus ventricosus genome elucidates the spidroin gene catalogue.</title>
        <authorList>
            <person name="Kono N."/>
            <person name="Nakamura H."/>
            <person name="Ohtoshi R."/>
            <person name="Moran D.A.P."/>
            <person name="Shinohara A."/>
            <person name="Yoshida Y."/>
            <person name="Fujiwara M."/>
            <person name="Mori M."/>
            <person name="Tomita M."/>
            <person name="Arakawa K."/>
        </authorList>
    </citation>
    <scope>NUCLEOTIDE SEQUENCE [LARGE SCALE GENOMIC DNA]</scope>
</reference>
<sequence>MTKRAPIWFESFESSNQPTIMGHMKTLVYVTPVDNAEELVARRAVAAGEIRDMHGIFQKPRKSMRRRCEACIEVGG</sequence>
<organism evidence="1 2">
    <name type="scientific">Araneus ventricosus</name>
    <name type="common">Orbweaver spider</name>
    <name type="synonym">Epeira ventricosa</name>
    <dbReference type="NCBI Taxonomy" id="182803"/>
    <lineage>
        <taxon>Eukaryota</taxon>
        <taxon>Metazoa</taxon>
        <taxon>Ecdysozoa</taxon>
        <taxon>Arthropoda</taxon>
        <taxon>Chelicerata</taxon>
        <taxon>Arachnida</taxon>
        <taxon>Araneae</taxon>
        <taxon>Araneomorphae</taxon>
        <taxon>Entelegynae</taxon>
        <taxon>Araneoidea</taxon>
        <taxon>Araneidae</taxon>
        <taxon>Araneus</taxon>
    </lineage>
</organism>
<dbReference type="Proteomes" id="UP000499080">
    <property type="component" value="Unassembled WGS sequence"/>
</dbReference>
<evidence type="ECO:0000313" key="1">
    <source>
        <dbReference type="EMBL" id="GBM80689.1"/>
    </source>
</evidence>
<proteinExistence type="predicted"/>
<keyword evidence="2" id="KW-1185">Reference proteome</keyword>
<protein>
    <submittedName>
        <fullName evidence="1">Uncharacterized protein</fullName>
    </submittedName>
</protein>
<evidence type="ECO:0000313" key="2">
    <source>
        <dbReference type="Proteomes" id="UP000499080"/>
    </source>
</evidence>
<comment type="caution">
    <text evidence="1">The sequence shown here is derived from an EMBL/GenBank/DDBJ whole genome shotgun (WGS) entry which is preliminary data.</text>
</comment>
<name>A0A4Y2ITW2_ARAVE</name>